<dbReference type="EMBL" id="CM001475">
    <property type="protein sequence ID" value="EIC30255.1"/>
    <property type="molecule type" value="Genomic_DNA"/>
</dbReference>
<dbReference type="RefSeq" id="WP_005372805.1">
    <property type="nucleotide sequence ID" value="NZ_CM001475.1"/>
</dbReference>
<gene>
    <name evidence="1" type="ORF">Metal_2538</name>
</gene>
<dbReference type="Proteomes" id="UP000005090">
    <property type="component" value="Chromosome"/>
</dbReference>
<dbReference type="AlphaFoldDB" id="H8GIR5"/>
<proteinExistence type="predicted"/>
<accession>H8GIR5</accession>
<reference evidence="1 2" key="1">
    <citation type="journal article" date="2013" name="Genome Announc.">
        <title>Genome Sequence of the Obligate Gammaproteobacterial Methanotroph Methylomicrobium album Strain BG8.</title>
        <authorList>
            <person name="Kits K.D."/>
            <person name="Kalyuzhnaya M.G."/>
            <person name="Klotz M.G."/>
            <person name="Jetten M.S."/>
            <person name="Op den Camp H.J."/>
            <person name="Vuilleumier S."/>
            <person name="Bringel F."/>
            <person name="Dispirito A.A."/>
            <person name="Murrell J.C."/>
            <person name="Bruce D."/>
            <person name="Cheng J.F."/>
            <person name="Copeland A."/>
            <person name="Goodwin L."/>
            <person name="Hauser L."/>
            <person name="Lajus A."/>
            <person name="Land M.L."/>
            <person name="Lapidus A."/>
            <person name="Lucas S."/>
            <person name="Medigue C."/>
            <person name="Pitluck S."/>
            <person name="Woyke T."/>
            <person name="Zeytun A."/>
            <person name="Stein L.Y."/>
        </authorList>
    </citation>
    <scope>NUCLEOTIDE SEQUENCE [LARGE SCALE GENOMIC DNA]</scope>
    <source>
        <strain evidence="1 2">BG8</strain>
    </source>
</reference>
<keyword evidence="2" id="KW-1185">Reference proteome</keyword>
<dbReference type="HOGENOM" id="CLU_2991490_0_0_6"/>
<evidence type="ECO:0000313" key="2">
    <source>
        <dbReference type="Proteomes" id="UP000005090"/>
    </source>
</evidence>
<dbReference type="STRING" id="686340.Metal_2538"/>
<sequence>MIQHRFGAAVQPTYRDFRRFDPLDRLLSVTETPYRQLDALRTLFEKPGRTDIHVCPA</sequence>
<protein>
    <submittedName>
        <fullName evidence="1">Uncharacterized protein</fullName>
    </submittedName>
</protein>
<evidence type="ECO:0000313" key="1">
    <source>
        <dbReference type="EMBL" id="EIC30255.1"/>
    </source>
</evidence>
<name>H8GIR5_METAL</name>
<organism evidence="1 2">
    <name type="scientific">Methylomicrobium album BG8</name>
    <dbReference type="NCBI Taxonomy" id="686340"/>
    <lineage>
        <taxon>Bacteria</taxon>
        <taxon>Pseudomonadati</taxon>
        <taxon>Pseudomonadota</taxon>
        <taxon>Gammaproteobacteria</taxon>
        <taxon>Methylococcales</taxon>
        <taxon>Methylococcaceae</taxon>
        <taxon>Methylomicrobium</taxon>
    </lineage>
</organism>